<dbReference type="FunFam" id="3.30.559.10:FF:000012">
    <property type="entry name" value="Non-ribosomal peptide synthetase"/>
    <property type="match status" value="1"/>
</dbReference>
<dbReference type="InterPro" id="IPR029058">
    <property type="entry name" value="AB_hydrolase_fold"/>
</dbReference>
<dbReference type="OrthoDB" id="9757559at2"/>
<dbReference type="Gene3D" id="2.30.38.10">
    <property type="entry name" value="Luciferase, Domain 3"/>
    <property type="match status" value="2"/>
</dbReference>
<dbReference type="FunFam" id="2.30.38.10:FF:000001">
    <property type="entry name" value="Non-ribosomal peptide synthetase PvdI"/>
    <property type="match status" value="1"/>
</dbReference>
<dbReference type="InterPro" id="IPR010060">
    <property type="entry name" value="NRPS_synth"/>
</dbReference>
<dbReference type="InterPro" id="IPR036736">
    <property type="entry name" value="ACP-like_sf"/>
</dbReference>
<comment type="similarity">
    <text evidence="2">Belongs to the ATP-dependent AMP-binding enzyme family.</text>
</comment>
<dbReference type="InterPro" id="IPR025110">
    <property type="entry name" value="AMP-bd_C"/>
</dbReference>
<dbReference type="SUPFAM" id="SSF56801">
    <property type="entry name" value="Acetyl-CoA synthetase-like"/>
    <property type="match status" value="2"/>
</dbReference>
<protein>
    <submittedName>
        <fullName evidence="7">Non-ribosomal peptide synthase domain TIGR01720/amino acid adenylation domain-containing protein</fullName>
    </submittedName>
    <submittedName>
        <fullName evidence="6">Non-ribosomal peptide synthetase</fullName>
    </submittedName>
</protein>
<dbReference type="RefSeq" id="WP_090291445.1">
    <property type="nucleotide sequence ID" value="NZ_BMNU01000028.1"/>
</dbReference>
<dbReference type="FunFam" id="3.40.50.980:FF:000001">
    <property type="entry name" value="Non-ribosomal peptide synthetase"/>
    <property type="match status" value="2"/>
</dbReference>
<dbReference type="SUPFAM" id="SSF47336">
    <property type="entry name" value="ACP-like"/>
    <property type="match status" value="2"/>
</dbReference>
<dbReference type="PROSITE" id="PS00455">
    <property type="entry name" value="AMP_BINDING"/>
    <property type="match status" value="2"/>
</dbReference>
<evidence type="ECO:0000256" key="4">
    <source>
        <dbReference type="ARBA" id="ARBA00022553"/>
    </source>
</evidence>
<dbReference type="InterPro" id="IPR000873">
    <property type="entry name" value="AMP-dep_synth/lig_dom"/>
</dbReference>
<proteinExistence type="inferred from homology"/>
<dbReference type="CDD" id="cd19531">
    <property type="entry name" value="LCL_NRPS-like"/>
    <property type="match status" value="1"/>
</dbReference>
<dbReference type="PROSITE" id="PS00012">
    <property type="entry name" value="PHOSPHOPANTETHEINE"/>
    <property type="match status" value="2"/>
</dbReference>
<dbReference type="PANTHER" id="PTHR45398:SF1">
    <property type="entry name" value="ENZYME, PUTATIVE (JCVI)-RELATED"/>
    <property type="match status" value="1"/>
</dbReference>
<evidence type="ECO:0000256" key="3">
    <source>
        <dbReference type="ARBA" id="ARBA00022450"/>
    </source>
</evidence>
<dbReference type="Gene3D" id="1.10.1200.10">
    <property type="entry name" value="ACP-like"/>
    <property type="match status" value="1"/>
</dbReference>
<reference evidence="7 8" key="1">
    <citation type="submission" date="2016-10" db="EMBL/GenBank/DDBJ databases">
        <authorList>
            <person name="Varghese N."/>
            <person name="Submissions S."/>
        </authorList>
    </citation>
    <scope>NUCLEOTIDE SEQUENCE [LARGE SCALE GENOMIC DNA]</scope>
    <source>
        <strain evidence="7 8">BS2771</strain>
    </source>
</reference>
<organism evidence="6 9">
    <name type="scientific">Pseudomonas brenneri</name>
    <dbReference type="NCBI Taxonomy" id="129817"/>
    <lineage>
        <taxon>Bacteria</taxon>
        <taxon>Pseudomonadati</taxon>
        <taxon>Pseudomonadota</taxon>
        <taxon>Gammaproteobacteria</taxon>
        <taxon>Pseudomonadales</taxon>
        <taxon>Pseudomonadaceae</taxon>
        <taxon>Pseudomonas</taxon>
    </lineage>
</organism>
<dbReference type="Gene3D" id="3.30.559.10">
    <property type="entry name" value="Chloramphenicol acetyltransferase-like domain"/>
    <property type="match status" value="3"/>
</dbReference>
<dbReference type="EMBL" id="VUOL01000033">
    <property type="protein sequence ID" value="KAA2225466.1"/>
    <property type="molecule type" value="Genomic_DNA"/>
</dbReference>
<dbReference type="CDD" id="cd05930">
    <property type="entry name" value="A_NRPS"/>
    <property type="match status" value="1"/>
</dbReference>
<feature type="domain" description="Carrier" evidence="5">
    <location>
        <begin position="2512"/>
        <end position="2587"/>
    </location>
</feature>
<evidence type="ECO:0000259" key="5">
    <source>
        <dbReference type="PROSITE" id="PS50075"/>
    </source>
</evidence>
<dbReference type="CDD" id="cd19534">
    <property type="entry name" value="E_NRPS"/>
    <property type="match status" value="1"/>
</dbReference>
<evidence type="ECO:0000313" key="8">
    <source>
        <dbReference type="Proteomes" id="UP000199620"/>
    </source>
</evidence>
<keyword evidence="4" id="KW-0597">Phosphoprotein</keyword>
<evidence type="ECO:0000313" key="6">
    <source>
        <dbReference type="EMBL" id="KAA2225466.1"/>
    </source>
</evidence>
<dbReference type="EMBL" id="LT629800">
    <property type="protein sequence ID" value="SDU97663.1"/>
    <property type="molecule type" value="Genomic_DNA"/>
</dbReference>
<dbReference type="NCBIfam" id="TIGR01720">
    <property type="entry name" value="NRPS-para261"/>
    <property type="match status" value="1"/>
</dbReference>
<dbReference type="NCBIfam" id="NF003417">
    <property type="entry name" value="PRK04813.1"/>
    <property type="match status" value="2"/>
</dbReference>
<dbReference type="GO" id="GO:0003824">
    <property type="term" value="F:catalytic activity"/>
    <property type="evidence" value="ECO:0007669"/>
    <property type="project" value="InterPro"/>
</dbReference>
<keyword evidence="8" id="KW-1185">Reference proteome</keyword>
<dbReference type="Gene3D" id="3.30.559.30">
    <property type="entry name" value="Nonribosomal peptide synthetase, condensation domain"/>
    <property type="match status" value="3"/>
</dbReference>
<dbReference type="FunFam" id="3.30.300.30:FF:000010">
    <property type="entry name" value="Enterobactin synthetase component F"/>
    <property type="match status" value="1"/>
</dbReference>
<dbReference type="InterPro" id="IPR045851">
    <property type="entry name" value="AMP-bd_C_sf"/>
</dbReference>
<dbReference type="InterPro" id="IPR010071">
    <property type="entry name" value="AA_adenyl_dom"/>
</dbReference>
<dbReference type="SUPFAM" id="SSF52777">
    <property type="entry name" value="CoA-dependent acyltransferases"/>
    <property type="match status" value="6"/>
</dbReference>
<dbReference type="Gene3D" id="3.30.300.30">
    <property type="match status" value="2"/>
</dbReference>
<dbReference type="Proteomes" id="UP000199620">
    <property type="component" value="Chromosome I"/>
</dbReference>
<dbReference type="InterPro" id="IPR020845">
    <property type="entry name" value="AMP-binding_CS"/>
</dbReference>
<dbReference type="FunFam" id="1.10.1200.10:FF:000016">
    <property type="entry name" value="Non-ribosomal peptide synthase"/>
    <property type="match status" value="1"/>
</dbReference>
<evidence type="ECO:0000313" key="7">
    <source>
        <dbReference type="EMBL" id="SDU97663.1"/>
    </source>
</evidence>
<dbReference type="Gene3D" id="3.40.50.1820">
    <property type="entry name" value="alpha/beta hydrolase"/>
    <property type="match status" value="1"/>
</dbReference>
<evidence type="ECO:0000313" key="9">
    <source>
        <dbReference type="Proteomes" id="UP000325296"/>
    </source>
</evidence>
<dbReference type="PANTHER" id="PTHR45398">
    <property type="match status" value="1"/>
</dbReference>
<reference evidence="6 9" key="2">
    <citation type="submission" date="2019-09" db="EMBL/GenBank/DDBJ databases">
        <title>Draft genome sequence of Pseudomonas brenneri CCUG 51514(T).</title>
        <authorList>
            <person name="Tunovic T."/>
            <person name="Pineiro-Iglesias B."/>
            <person name="Unosson C."/>
            <person name="Inganas E."/>
            <person name="Ohlen M."/>
            <person name="Cardew S."/>
            <person name="Jensie-Markopoulos S."/>
            <person name="Salva-Serra F."/>
            <person name="Jaen-Luchoro D."/>
            <person name="Svensson-Stadler L."/>
            <person name="Chun J."/>
            <person name="Moore E."/>
        </authorList>
    </citation>
    <scope>NUCLEOTIDE SEQUENCE [LARGE SCALE GENOMIC DNA]</scope>
    <source>
        <strain evidence="6 9">CCUG 51514</strain>
    </source>
</reference>
<dbReference type="CDD" id="cd19543">
    <property type="entry name" value="DCL_NRPS"/>
    <property type="match status" value="1"/>
</dbReference>
<dbReference type="FunFam" id="1.10.1200.10:FF:000005">
    <property type="entry name" value="Nonribosomal peptide synthetase 1"/>
    <property type="match status" value="1"/>
</dbReference>
<dbReference type="Pfam" id="PF13193">
    <property type="entry name" value="AMP-binding_C"/>
    <property type="match status" value="2"/>
</dbReference>
<gene>
    <name evidence="6" type="ORF">F1720_27930</name>
    <name evidence="7" type="ORF">SAMN04490181_2450</name>
</gene>
<accession>A0A5B2UFA2</accession>
<keyword evidence="3" id="KW-0596">Phosphopantetheine</keyword>
<dbReference type="GO" id="GO:0044550">
    <property type="term" value="P:secondary metabolite biosynthetic process"/>
    <property type="evidence" value="ECO:0007669"/>
    <property type="project" value="UniProtKB-ARBA"/>
</dbReference>
<comment type="cofactor">
    <cofactor evidence="1">
        <name>pantetheine 4'-phosphate</name>
        <dbReference type="ChEBI" id="CHEBI:47942"/>
    </cofactor>
</comment>
<dbReference type="PROSITE" id="PS50075">
    <property type="entry name" value="CARRIER"/>
    <property type="match status" value="2"/>
</dbReference>
<dbReference type="Pfam" id="PF00668">
    <property type="entry name" value="Condensation"/>
    <property type="match status" value="3"/>
</dbReference>
<dbReference type="InterPro" id="IPR023213">
    <property type="entry name" value="CAT-like_dom_sf"/>
</dbReference>
<dbReference type="InterPro" id="IPR006162">
    <property type="entry name" value="Ppantetheine_attach_site"/>
</dbReference>
<dbReference type="Proteomes" id="UP000325296">
    <property type="component" value="Unassembled WGS sequence"/>
</dbReference>
<dbReference type="InterPro" id="IPR009081">
    <property type="entry name" value="PP-bd_ACP"/>
</dbReference>
<feature type="domain" description="Carrier" evidence="5">
    <location>
        <begin position="1009"/>
        <end position="1083"/>
    </location>
</feature>
<evidence type="ECO:0000256" key="1">
    <source>
        <dbReference type="ARBA" id="ARBA00001957"/>
    </source>
</evidence>
<dbReference type="GO" id="GO:0072330">
    <property type="term" value="P:monocarboxylic acid biosynthetic process"/>
    <property type="evidence" value="ECO:0007669"/>
    <property type="project" value="UniProtKB-ARBA"/>
</dbReference>
<dbReference type="NCBIfam" id="TIGR01733">
    <property type="entry name" value="AA-adenyl-dom"/>
    <property type="match status" value="2"/>
</dbReference>
<dbReference type="Gene3D" id="3.40.50.980">
    <property type="match status" value="4"/>
</dbReference>
<sequence length="2617" mass="286660">MDKTTAERIAKRFIGLGLEQRRQILAKMNEANNSFKLLPIVASRHDVPRIPLSFAQQRLLFLWQMEPQSSFYNVPRAVRLKGELDESTLRQAFDALVQRHEVLRTRFVSEDGAFYQEIHDSAPVSLQRIDVPAVALQAQEAGLKALVAEELAQPFDLINGPLLRVKLYRLDAREHVLVVTVHHIVSDGWSSQLMVEEFVHLYDAIAYQRESQLPVLPIQYADFALWQRSWMEAGESERQLQYWKQVLGDEQPLLALPLDRERPPVPSYRGAAFTADCPKAVSQALKNLGSERGYTLFMLVLAAFSVVLARQSGQSDIRVGAPNAGRNRSETEGLIGFFINTQVLRVEVDEQQSFEQLLAQVKEAVFGAQAHQDLPFEQLVDALAPERNLSHNPLFQVKINQNLAASGLGQSSQGSFSALGIEAFEIAENDARFDLALDFTDTEQGIQISFSYATDLFERRTVEAIAESLQTVLQDMVAAPAALIHQRPAVAGVAGEEAAQDFAHKHFLALWQANGQTRGDAGAVRCEQELISFAELEQQSNRLARHLLDQGLRSGEVVALALERSVAWTVGLLAVLKAGGVYLPLDVQQPAERLQQVLSCSGAAWLLRTAGDLRIDCQCRVLDYDEAQFAACNAAPLNLEVAPEQPAYLIFTSGSTGQPKGVLVSHQALGNYVQAVLQRLRLPTDASLAMISTLAADLGHTMLFAALASGRLLHLVPQAYAFDPDRFARYMSEHRVGALKVVPSHLHSLLQAGNPAGVLPAHVLVLGGETCPWSLVQQVAQLAPDCRIINHYGPTETTVGVLTHEVTGERPATLSVPVGQPLANTRARLLDAYLNPVAGRVAGELYLGGAGVAQGYLNQPGLTAERFVPDPQGGTGERVYRTGDRARSVDGVLEFLGRGDDQVKIRGYRVEPGEIQQILRQLDDVQDAAVLALPMESDAGRLQLVAYCVLASTSTTDAERLTRELQGLLPDYMVPARIIVLERLPLTANGKLDRQALPVPDAQTQVYEAPSNELEQVLAEVWAQVLKLEQVGIGDNFFELGGDSILSLQIIARAKRRGIKLTPKQLFEKQTIAQLAQVAKWVEVKAPTAPASTQQISGAQTLLPIQARFFAMDIPQRHHWNQSILLQPHVRLDVAALNQALQALYAQHDALRLAFTRQGEQWCADYQASVPGELLWTPSALAAADEVQALADQAQRSLNLEQGVLLRAVLMELPEGQQRLLLVIHHTVVDGVSWRVLLEDLQSAYTQAARGEPVKLAGKGASLQTWGERLQGYARSDELKAQLSYWQDCLQGCAVDLPRDNPDGGLSLSQTHGVSTRLDQATTHKLLKVAPAAYRTQVNDLLLTALARVLCRWSQQPAVAIQLEGHGREALFDELDISRTMGWFTSLFPVKLTPATEFDASIKQVKEQLRQVPNKGIGYGLLRYCADAASQAALATLGEPRITFNYLGQFDGDFAADQGALFVPAPESDGAARSELGELSNWLSINGQVYGGELELSWTFSTGMYHQHTVQALADDYAAELAALIEHCSSAQHSGVTPSDFNLVNFTQAQLERLPVTPRDIVDLYPLSPMQQGIVFHNLHEPDGPAYTNQLRVDIQQLDAERFRAAWQQTLDAHDILRTAFVWPAQMNAPVQIVLGNVPMPMVIHDWQGRANLEPALDQLAREDLQAGFALDCAPLLRVILVRTGASTYHLIYTSHHILMDGWSTSQLFGEVLQRYAGQAPVAAQGRYRDYIEWLSLRDAQASQGFWREALGNLQEPTRLADAVGPQQRLGNGYADHEHLFSAELTAQLNGFAREQKVTLNTLMQSAWLLLLQRYTGQATVAFGATVAGRPTDLPGVEQQIGLFINTLPVVATPSPQLTVAQWIQQVQDLNLALREHEHTPLYDIQSWAGLGAGPLFDSILVFENYPMSEALQQGQGSGLAFSPIRRQEQTNYPLTLVAVAGRELALGCSFDQACFDAASIRRLAEQLEHLMGQFVADASQPLGMLELLRTDQRQAALAWGQSPGRVVIATSVVEQIEAQVRHDPQALAMLFGEAQLDYATLDARANQLAHKLRALGVGPEVRVGVCLRRTPQMIISLLAILKAGGAYVPLDPEYPQERLLHMLDDSHASVVLTETPLRDVLPAVLQAQVLLVDQGPQWLHDWPQTCPASLTCAANLAYVIYTSGSTGKPKGVAITHGNVTALVQWSLATYPREALQGVLASTSICFDLSVWEIFVTLAGGGFMVLADNALALPELPARERVRLINTVPSAIAALQRAGQIPASVQTINLAGEPLKQALVDSLYASTAVERVYDLYGPSEDTTYSTFTLRVPGGQANIGRPLENTTAYLLDSQLQTLPAGVAAELYLAGAGVTRGYLMRPGLTAERYVPDPFSTGGERLYRSGDLVRQGADGDIEYIGRADHLVKIRGFRIELSEVEAHLLAHPAVCEAVVLTQDGAGGKQLLAYVVAEPDVGDQPNLVDSLRSRLATSLPAHMVPSHLHLIGALPLTPNGKLDRKVLLALGGNPRQLAYEAPRTDLQWEVATIWQEVLEVEQVGLNDSFFHLGGHSLLATLVVTRISERLGDQVPLKELFAADTLEQFCDRIEALRADLSPVQDELAKSLEALKRLSLDDLEKLIS</sequence>
<name>A0A5B2UFA2_9PSED</name>
<dbReference type="Pfam" id="PF00501">
    <property type="entry name" value="AMP-binding"/>
    <property type="match status" value="2"/>
</dbReference>
<dbReference type="Pfam" id="PF00550">
    <property type="entry name" value="PP-binding"/>
    <property type="match status" value="2"/>
</dbReference>
<evidence type="ECO:0000256" key="2">
    <source>
        <dbReference type="ARBA" id="ARBA00006432"/>
    </source>
</evidence>
<dbReference type="InterPro" id="IPR001242">
    <property type="entry name" value="Condensation_dom"/>
</dbReference>